<dbReference type="Proteomes" id="UP000738431">
    <property type="component" value="Chromosome"/>
</dbReference>
<gene>
    <name evidence="3" type="ORF">K1X11_009180</name>
</gene>
<sequence>MKLRMWMGMLSGMLALAGSLRADTPEEKLAALGHELPAVAAPVANYVSVVRTGNLVYLAGHIPRDAAGKPIVGTVPSTMDLATARAAAERTALALLASLKSEIGELSKVKRIVRVEGFVASDDTFTDQPKVINGCSDLLVAVLGDAGRHTRMAIGTNTLPLGVVVEIAMIAEVTD</sequence>
<feature type="chain" id="PRO_5047392509" evidence="1">
    <location>
        <begin position="23"/>
        <end position="175"/>
    </location>
</feature>
<evidence type="ECO:0000313" key="4">
    <source>
        <dbReference type="Proteomes" id="UP000738431"/>
    </source>
</evidence>
<feature type="signal peptide" evidence="1">
    <location>
        <begin position="1"/>
        <end position="22"/>
    </location>
</feature>
<organism evidence="3 4">
    <name type="scientific">Actomonas aquatica</name>
    <dbReference type="NCBI Taxonomy" id="2866162"/>
    <lineage>
        <taxon>Bacteria</taxon>
        <taxon>Pseudomonadati</taxon>
        <taxon>Verrucomicrobiota</taxon>
        <taxon>Opitutia</taxon>
        <taxon>Opitutales</taxon>
        <taxon>Opitutaceae</taxon>
        <taxon>Actomonas</taxon>
    </lineage>
</organism>
<keyword evidence="1" id="KW-0732">Signal</keyword>
<accession>A0ABZ1CH33</accession>
<feature type="domain" description="Endoribonuclease L-PSP/chorismate mutase-like" evidence="2">
    <location>
        <begin position="26"/>
        <end position="172"/>
    </location>
</feature>
<dbReference type="Pfam" id="PF14588">
    <property type="entry name" value="YjgF_endoribonc"/>
    <property type="match status" value="1"/>
</dbReference>
<dbReference type="RefSeq" id="WP_221029734.1">
    <property type="nucleotide sequence ID" value="NZ_CP139781.1"/>
</dbReference>
<proteinExistence type="predicted"/>
<keyword evidence="4" id="KW-1185">Reference proteome</keyword>
<protein>
    <submittedName>
        <fullName evidence="3">RidA family protein</fullName>
    </submittedName>
</protein>
<reference evidence="3 4" key="1">
    <citation type="submission" date="2023-12" db="EMBL/GenBank/DDBJ databases">
        <title>Description of an unclassified Opitutus bacterium of Verrucomicrobiota.</title>
        <authorList>
            <person name="Zhang D.-F."/>
        </authorList>
    </citation>
    <scope>NUCLEOTIDE SEQUENCE [LARGE SCALE GENOMIC DNA]</scope>
    <source>
        <strain evidence="3 4">WL0086</strain>
    </source>
</reference>
<name>A0ABZ1CH33_9BACT</name>
<dbReference type="InterPro" id="IPR035959">
    <property type="entry name" value="RutC-like_sf"/>
</dbReference>
<evidence type="ECO:0000313" key="3">
    <source>
        <dbReference type="EMBL" id="WRQ89580.1"/>
    </source>
</evidence>
<dbReference type="InterPro" id="IPR013813">
    <property type="entry name" value="Endoribo_LPSP/chorism_mut-like"/>
</dbReference>
<dbReference type="Gene3D" id="3.30.1330.40">
    <property type="entry name" value="RutC-like"/>
    <property type="match status" value="1"/>
</dbReference>
<dbReference type="SUPFAM" id="SSF55298">
    <property type="entry name" value="YjgF-like"/>
    <property type="match status" value="1"/>
</dbReference>
<dbReference type="EMBL" id="CP139781">
    <property type="protein sequence ID" value="WRQ89580.1"/>
    <property type="molecule type" value="Genomic_DNA"/>
</dbReference>
<evidence type="ECO:0000256" key="1">
    <source>
        <dbReference type="SAM" id="SignalP"/>
    </source>
</evidence>
<dbReference type="PANTHER" id="PTHR43760:SF1">
    <property type="entry name" value="ENDORIBONUCLEASE L-PSP_CHORISMATE MUTASE-LIKE DOMAIN-CONTAINING PROTEIN"/>
    <property type="match status" value="1"/>
</dbReference>
<dbReference type="PANTHER" id="PTHR43760">
    <property type="entry name" value="ENDORIBONUCLEASE-RELATED"/>
    <property type="match status" value="1"/>
</dbReference>
<dbReference type="CDD" id="cd02199">
    <property type="entry name" value="YjgF_YER057c_UK114_like_1"/>
    <property type="match status" value="1"/>
</dbReference>
<evidence type="ECO:0000259" key="2">
    <source>
        <dbReference type="Pfam" id="PF14588"/>
    </source>
</evidence>